<evidence type="ECO:0000256" key="1">
    <source>
        <dbReference type="ARBA" id="ARBA00022729"/>
    </source>
</evidence>
<reference evidence="3" key="3">
    <citation type="submission" date="2025-08" db="UniProtKB">
        <authorList>
            <consortium name="Ensembl"/>
        </authorList>
    </citation>
    <scope>IDENTIFICATION</scope>
    <source>
        <strain evidence="3">HSOK</strain>
    </source>
</reference>
<dbReference type="PROSITE" id="PS50912">
    <property type="entry name" value="EAR"/>
    <property type="match status" value="4"/>
</dbReference>
<dbReference type="AlphaFoldDB" id="A0A3P9HIB4"/>
<reference evidence="3" key="4">
    <citation type="submission" date="2025-09" db="UniProtKB">
        <authorList>
            <consortium name="Ensembl"/>
        </authorList>
    </citation>
    <scope>IDENTIFICATION</scope>
    <source>
        <strain evidence="3">HSOK</strain>
    </source>
</reference>
<sequence length="414" mass="47710">LDLLSRALASPGQSLPTQVKHRKGFRVTGTMATAMSFPASQIFTNCNYFPAEFSLVATLKILRLKHKTSEYIFSMVKEGPDLLLLGLLTGDHPPCSKREHGQLWFNTQSKGLFICDGLMWRTLLQSKERLDYVEDYQDLYTRSKTLDIEVFSIPSEGLFMAAPLTCINKSEHGDHKRMFTELASFDLMEPELSVIYRWNKRRRRFVRYQALETHGAQDWEAFQIHNNSFLVVANHRGRDSYFDDRNLFEVNQTLQTTGAFDWEFFTVGPYHFLVVANTFDGRTTTISSTIYVWLDGHFKSFQNITTVGATDWEAFQIDGRFFLVVANSHKFADTGQSLYSLNSTLLLSEQYHLQVCGIHSNLQVWQGHEGFVPVHSLPTFGCRDWEHFRTDEGSFLIYSSATSRLSKVFRLRTY</sequence>
<dbReference type="PANTHER" id="PTHR15261">
    <property type="entry name" value="THROMBOSPONDIN-TYPE LAMININ G DOMAIN AND EAR REPEAT-CONTAINING"/>
    <property type="match status" value="1"/>
</dbReference>
<keyword evidence="2" id="KW-0677">Repeat</keyword>
<reference key="1">
    <citation type="journal article" date="2007" name="Nature">
        <title>The medaka draft genome and insights into vertebrate genome evolution.</title>
        <authorList>
            <person name="Kasahara M."/>
            <person name="Naruse K."/>
            <person name="Sasaki S."/>
            <person name="Nakatani Y."/>
            <person name="Qu W."/>
            <person name="Ahsan B."/>
            <person name="Yamada T."/>
            <person name="Nagayasu Y."/>
            <person name="Doi K."/>
            <person name="Kasai Y."/>
            <person name="Jindo T."/>
            <person name="Kobayashi D."/>
            <person name="Shimada A."/>
            <person name="Toyoda A."/>
            <person name="Kuroki Y."/>
            <person name="Fujiyama A."/>
            <person name="Sasaki T."/>
            <person name="Shimizu A."/>
            <person name="Asakawa S."/>
            <person name="Shimizu N."/>
            <person name="Hashimoto S."/>
            <person name="Yang J."/>
            <person name="Lee Y."/>
            <person name="Matsushima K."/>
            <person name="Sugano S."/>
            <person name="Sakaizumi M."/>
            <person name="Narita T."/>
            <person name="Ohishi K."/>
            <person name="Haga S."/>
            <person name="Ohta F."/>
            <person name="Nomoto H."/>
            <person name="Nogata K."/>
            <person name="Morishita T."/>
            <person name="Endo T."/>
            <person name="Shin-I T."/>
            <person name="Takeda H."/>
            <person name="Morishita S."/>
            <person name="Kohara Y."/>
        </authorList>
    </citation>
    <scope>NUCLEOTIDE SEQUENCE [LARGE SCALE GENOMIC DNA]</scope>
    <source>
        <strain>Hd-rR</strain>
    </source>
</reference>
<keyword evidence="1" id="KW-0732">Signal</keyword>
<proteinExistence type="predicted"/>
<name>A0A3P9HIB4_ORYLA</name>
<accession>A0A3P9HIB4</accession>
<dbReference type="Gene3D" id="2.60.120.200">
    <property type="match status" value="1"/>
</dbReference>
<reference evidence="3 4" key="2">
    <citation type="submission" date="2017-04" db="EMBL/GenBank/DDBJ databases">
        <title>CpG methylation of centromeres and impact of large insertions on vertebrate speciation.</title>
        <authorList>
            <person name="Ichikawa K."/>
            <person name="Yoshimura J."/>
            <person name="Morishita S."/>
        </authorList>
    </citation>
    <scope>NUCLEOTIDE SEQUENCE</scope>
    <source>
        <strain evidence="3 4">HSOK</strain>
    </source>
</reference>
<dbReference type="InterPro" id="IPR005492">
    <property type="entry name" value="EPTP"/>
</dbReference>
<organism evidence="3 4">
    <name type="scientific">Oryzias latipes</name>
    <name type="common">Japanese rice fish</name>
    <name type="synonym">Japanese killifish</name>
    <dbReference type="NCBI Taxonomy" id="8090"/>
    <lineage>
        <taxon>Eukaryota</taxon>
        <taxon>Metazoa</taxon>
        <taxon>Chordata</taxon>
        <taxon>Craniata</taxon>
        <taxon>Vertebrata</taxon>
        <taxon>Euteleostomi</taxon>
        <taxon>Actinopterygii</taxon>
        <taxon>Neopterygii</taxon>
        <taxon>Teleostei</taxon>
        <taxon>Neoteleostei</taxon>
        <taxon>Acanthomorphata</taxon>
        <taxon>Ovalentaria</taxon>
        <taxon>Atherinomorphae</taxon>
        <taxon>Beloniformes</taxon>
        <taxon>Adrianichthyidae</taxon>
        <taxon>Oryziinae</taxon>
        <taxon>Oryzias</taxon>
    </lineage>
</organism>
<dbReference type="Pfam" id="PF03736">
    <property type="entry name" value="EPTP"/>
    <property type="match status" value="4"/>
</dbReference>
<dbReference type="Ensembl" id="ENSORLT00015002366.1">
    <property type="protein sequence ID" value="ENSORLP00015007531.1"/>
    <property type="gene ID" value="ENSORLG00015008357.1"/>
</dbReference>
<protein>
    <submittedName>
        <fullName evidence="3">Thrombospondin type laminin G domain and EAR repeats</fullName>
    </submittedName>
</protein>
<dbReference type="InterPro" id="IPR009039">
    <property type="entry name" value="EAR"/>
</dbReference>
<evidence type="ECO:0000256" key="2">
    <source>
        <dbReference type="ARBA" id="ARBA00022737"/>
    </source>
</evidence>
<evidence type="ECO:0000313" key="4">
    <source>
        <dbReference type="Proteomes" id="UP000265200"/>
    </source>
</evidence>
<evidence type="ECO:0000313" key="3">
    <source>
        <dbReference type="Ensembl" id="ENSORLP00015007531.1"/>
    </source>
</evidence>
<dbReference type="PANTHER" id="PTHR15261:SF5">
    <property type="entry name" value="THROMBOSPONDIN-TYPE LAMININ G DOMAIN AND EAR REPEAT-CONTAINING PROTEIN"/>
    <property type="match status" value="1"/>
</dbReference>
<dbReference type="Proteomes" id="UP000265200">
    <property type="component" value="Chromosome 21"/>
</dbReference>